<dbReference type="InParanoid" id="A0A6J1X9L1"/>
<evidence type="ECO:0000313" key="2">
    <source>
        <dbReference type="RefSeq" id="XP_026765134.3"/>
    </source>
</evidence>
<reference evidence="2" key="1">
    <citation type="submission" date="2025-08" db="UniProtKB">
        <authorList>
            <consortium name="RefSeq"/>
        </authorList>
    </citation>
    <scope>IDENTIFICATION</scope>
    <source>
        <tissue evidence="2">Whole larvae</tissue>
    </source>
</reference>
<dbReference type="KEGG" id="gmw:113523378"/>
<organism evidence="1 2">
    <name type="scientific">Galleria mellonella</name>
    <name type="common">Greater wax moth</name>
    <dbReference type="NCBI Taxonomy" id="7137"/>
    <lineage>
        <taxon>Eukaryota</taxon>
        <taxon>Metazoa</taxon>
        <taxon>Ecdysozoa</taxon>
        <taxon>Arthropoda</taxon>
        <taxon>Hexapoda</taxon>
        <taxon>Insecta</taxon>
        <taxon>Pterygota</taxon>
        <taxon>Neoptera</taxon>
        <taxon>Endopterygota</taxon>
        <taxon>Lepidoptera</taxon>
        <taxon>Glossata</taxon>
        <taxon>Ditrysia</taxon>
        <taxon>Pyraloidea</taxon>
        <taxon>Pyralidae</taxon>
        <taxon>Galleriinae</taxon>
        <taxon>Galleria</taxon>
    </lineage>
</organism>
<protein>
    <submittedName>
        <fullName evidence="2">Uncharacterized protein LOC113523378</fullName>
    </submittedName>
</protein>
<dbReference type="AlphaFoldDB" id="A0A6J1X9L1"/>
<name>A0A6J1X9L1_GALME</name>
<dbReference type="RefSeq" id="XP_026765134.3">
    <property type="nucleotide sequence ID" value="XM_026909333.3"/>
</dbReference>
<dbReference type="GeneID" id="113523378"/>
<accession>A0A6J1X9L1</accession>
<keyword evidence="1" id="KW-1185">Reference proteome</keyword>
<gene>
    <name evidence="2" type="primary">LOC113523378</name>
</gene>
<sequence length="649" mass="75383">MSILFKIRRNLYHVKYISKMVLSTSTNKLQKNFRSFHLNTSLRIKMFLEFENKYAYAIMENKGYSMSLTKDKDNIKQYIPITDEEFTELMQENWVHKTPDQIFDYFSKLGVYCYNNGLCISNKMFDTFIDHLTDNIKLATDKQLMSLFYALCKWPETESIRTRNYIEIWAALDDECLHRMKEWKIDQLLSFISLFYMLNVTKVSDFSLKSLRKLASKSKQLTASQLVQTLFFVGIVRKPPFDMHFLEVCLDNKFSEFTIDDLAIMSMGFFKSKTPLRNTELVCKIIDRIIENSTNIHEVSLAALLKIVRYSMKLVNHNKIYDVLDVLQHEIPRLSLMCNVHIALLGTSTLVLHKPCLTQIAIKTMESISQARLKDLERLVLTYGTFNWKPQTEKCFFQSVIDEFRKPERCDEITKHGRSFACSITFLGLLGIYPRDLMNKALDPDFLRNTYGKQCVLYGKEILSIDNSAEIFYPDATMNRLSDKCSVILAKKYTDFVPSENYSKQYNITERMMLDVMRILKDSRGGDNFVIGDHILTHHQRGDIIICNDCSGKPLPVVDVFKQTKFGLLQKLPNDNEWIILVITGRNGIIHNNNTPSGHFLNKIKELNALGYNAGLVLWSKYSTLETDEDKLNYINDVIKEAVNNKNSK</sequence>
<evidence type="ECO:0000313" key="1">
    <source>
        <dbReference type="Proteomes" id="UP001652740"/>
    </source>
</evidence>
<dbReference type="Proteomes" id="UP001652740">
    <property type="component" value="Unplaced"/>
</dbReference>
<proteinExistence type="predicted"/>
<dbReference type="FunCoup" id="A0A6J1X9L1">
    <property type="interactions" value="523"/>
</dbReference>